<evidence type="ECO:0000256" key="1">
    <source>
        <dbReference type="SAM" id="MobiDB-lite"/>
    </source>
</evidence>
<dbReference type="AlphaFoldDB" id="A0ABD1MQZ7"/>
<evidence type="ECO:0008006" key="4">
    <source>
        <dbReference type="Google" id="ProtNLM"/>
    </source>
</evidence>
<name>A0ABD1MQZ7_9FABA</name>
<feature type="compositionally biased region" description="Basic residues" evidence="1">
    <location>
        <begin position="62"/>
        <end position="71"/>
    </location>
</feature>
<feature type="compositionally biased region" description="Pro residues" evidence="1">
    <location>
        <begin position="24"/>
        <end position="35"/>
    </location>
</feature>
<organism evidence="2 3">
    <name type="scientific">Flemingia macrophylla</name>
    <dbReference type="NCBI Taxonomy" id="520843"/>
    <lineage>
        <taxon>Eukaryota</taxon>
        <taxon>Viridiplantae</taxon>
        <taxon>Streptophyta</taxon>
        <taxon>Embryophyta</taxon>
        <taxon>Tracheophyta</taxon>
        <taxon>Spermatophyta</taxon>
        <taxon>Magnoliopsida</taxon>
        <taxon>eudicotyledons</taxon>
        <taxon>Gunneridae</taxon>
        <taxon>Pentapetalae</taxon>
        <taxon>rosids</taxon>
        <taxon>fabids</taxon>
        <taxon>Fabales</taxon>
        <taxon>Fabaceae</taxon>
        <taxon>Papilionoideae</taxon>
        <taxon>50 kb inversion clade</taxon>
        <taxon>NPAAA clade</taxon>
        <taxon>indigoferoid/millettioid clade</taxon>
        <taxon>Phaseoleae</taxon>
        <taxon>Flemingia</taxon>
    </lineage>
</organism>
<feature type="compositionally biased region" description="Low complexity" evidence="1">
    <location>
        <begin position="88"/>
        <end position="99"/>
    </location>
</feature>
<feature type="region of interest" description="Disordered" evidence="1">
    <location>
        <begin position="15"/>
        <end position="40"/>
    </location>
</feature>
<evidence type="ECO:0000313" key="2">
    <source>
        <dbReference type="EMBL" id="KAL2338232.1"/>
    </source>
</evidence>
<reference evidence="2 3" key="1">
    <citation type="submission" date="2024-08" db="EMBL/GenBank/DDBJ databases">
        <title>Insights into the chromosomal genome structure of Flemingia macrophylla.</title>
        <authorList>
            <person name="Ding Y."/>
            <person name="Zhao Y."/>
            <person name="Bi W."/>
            <person name="Wu M."/>
            <person name="Zhao G."/>
            <person name="Gong Y."/>
            <person name="Li W."/>
            <person name="Zhang P."/>
        </authorList>
    </citation>
    <scope>NUCLEOTIDE SEQUENCE [LARGE SCALE GENOMIC DNA]</scope>
    <source>
        <strain evidence="2">DYQJB</strain>
        <tissue evidence="2">Leaf</tissue>
    </source>
</reference>
<feature type="region of interest" description="Disordered" evidence="1">
    <location>
        <begin position="52"/>
        <end position="122"/>
    </location>
</feature>
<keyword evidence="3" id="KW-1185">Reference proteome</keyword>
<gene>
    <name evidence="2" type="ORF">Fmac_012678</name>
</gene>
<evidence type="ECO:0000313" key="3">
    <source>
        <dbReference type="Proteomes" id="UP001603857"/>
    </source>
</evidence>
<protein>
    <recommendedName>
        <fullName evidence="4">AT-hook motif nuclear-localized protein</fullName>
    </recommendedName>
</protein>
<comment type="caution">
    <text evidence="2">The sequence shown here is derived from an EMBL/GenBank/DDBJ whole genome shotgun (WGS) entry which is preliminary data.</text>
</comment>
<proteinExistence type="predicted"/>
<sequence>MMMVTVPSYPSMMAPATARFPFNTNPPPPPPPQPDPHFNDVATATATVDAALKPCALPSNSAKKKRGRSRKYSPDGNIALGLTPGPAPTHAAPSSSAEPLAKKHRGRPLAPGRSRWMPSLQNNSSCGGLRNLGTITVHAEETVASRSAVEMVLRCSHLRCLVL</sequence>
<dbReference type="Proteomes" id="UP001603857">
    <property type="component" value="Unassembled WGS sequence"/>
</dbReference>
<accession>A0ABD1MQZ7</accession>
<dbReference type="EMBL" id="JBGMDY010000004">
    <property type="protein sequence ID" value="KAL2338232.1"/>
    <property type="molecule type" value="Genomic_DNA"/>
</dbReference>